<sequence>MKKGLGEKLYSAAPRTVGQVLRLYRLRPRPFNRRIDYIFGERPKMKKSRAARGGEKRRATELKGERI</sequence>
<comment type="caution">
    <text evidence="2">The sequence shown here is derived from an EMBL/GenBank/DDBJ whole genome shotgun (WGS) entry which is preliminary data.</text>
</comment>
<dbReference type="AlphaFoldDB" id="A0A1Y4MZ26"/>
<accession>A0A1Y4MZ26</accession>
<evidence type="ECO:0000313" key="2">
    <source>
        <dbReference type="EMBL" id="OUP69091.1"/>
    </source>
</evidence>
<feature type="region of interest" description="Disordered" evidence="1">
    <location>
        <begin position="46"/>
        <end position="67"/>
    </location>
</feature>
<dbReference type="Proteomes" id="UP000196386">
    <property type="component" value="Unassembled WGS sequence"/>
</dbReference>
<dbReference type="EMBL" id="NFKP01000012">
    <property type="protein sequence ID" value="OUP69091.1"/>
    <property type="molecule type" value="Genomic_DNA"/>
</dbReference>
<reference evidence="3" key="1">
    <citation type="submission" date="2017-04" db="EMBL/GenBank/DDBJ databases">
        <title>Function of individual gut microbiota members based on whole genome sequencing of pure cultures obtained from chicken caecum.</title>
        <authorList>
            <person name="Medvecky M."/>
            <person name="Cejkova D."/>
            <person name="Polansky O."/>
            <person name="Karasova D."/>
            <person name="Kubasova T."/>
            <person name="Cizek A."/>
            <person name="Rychlik I."/>
        </authorList>
    </citation>
    <scope>NUCLEOTIDE SEQUENCE [LARGE SCALE GENOMIC DNA]</scope>
    <source>
        <strain evidence="3">An175</strain>
    </source>
</reference>
<proteinExistence type="predicted"/>
<organism evidence="2 3">
    <name type="scientific">Anaerotruncus colihominis</name>
    <dbReference type="NCBI Taxonomy" id="169435"/>
    <lineage>
        <taxon>Bacteria</taxon>
        <taxon>Bacillati</taxon>
        <taxon>Bacillota</taxon>
        <taxon>Clostridia</taxon>
        <taxon>Eubacteriales</taxon>
        <taxon>Oscillospiraceae</taxon>
        <taxon>Anaerotruncus</taxon>
    </lineage>
</organism>
<feature type="compositionally biased region" description="Basic and acidic residues" evidence="1">
    <location>
        <begin position="52"/>
        <end position="67"/>
    </location>
</feature>
<evidence type="ECO:0000256" key="1">
    <source>
        <dbReference type="SAM" id="MobiDB-lite"/>
    </source>
</evidence>
<name>A0A1Y4MZ26_9FIRM</name>
<evidence type="ECO:0000313" key="3">
    <source>
        <dbReference type="Proteomes" id="UP000196386"/>
    </source>
</evidence>
<protein>
    <submittedName>
        <fullName evidence="2">Uncharacterized protein</fullName>
    </submittedName>
</protein>
<gene>
    <name evidence="2" type="ORF">B5F11_10705</name>
</gene>